<dbReference type="EMBL" id="CP034235">
    <property type="protein sequence ID" value="QGQ95867.1"/>
    <property type="molecule type" value="Genomic_DNA"/>
</dbReference>
<dbReference type="OrthoDB" id="9767864at2"/>
<accession>A0A6B8RJ33</accession>
<evidence type="ECO:0000313" key="1">
    <source>
        <dbReference type="EMBL" id="QGQ95867.1"/>
    </source>
</evidence>
<dbReference type="AlphaFoldDB" id="A0A6B8RJ33"/>
<proteinExistence type="predicted"/>
<keyword evidence="2" id="KW-1185">Reference proteome</keyword>
<reference evidence="2" key="1">
    <citation type="submission" date="2018-11" db="EMBL/GenBank/DDBJ databases">
        <title>Complete genome sequence of Paenibacillus sp. ML311-T8.</title>
        <authorList>
            <person name="Nam Y.-D."/>
            <person name="Kang J."/>
            <person name="Chung W.-H."/>
            <person name="Park Y.S."/>
        </authorList>
    </citation>
    <scope>NUCLEOTIDE SEQUENCE [LARGE SCALE GENOMIC DNA]</scope>
    <source>
        <strain evidence="2">ML311-T8</strain>
    </source>
</reference>
<organism evidence="1 2">
    <name type="scientific">Paenibacillus psychroresistens</name>
    <dbReference type="NCBI Taxonomy" id="1778678"/>
    <lineage>
        <taxon>Bacteria</taxon>
        <taxon>Bacillati</taxon>
        <taxon>Bacillota</taxon>
        <taxon>Bacilli</taxon>
        <taxon>Bacillales</taxon>
        <taxon>Paenibacillaceae</taxon>
        <taxon>Paenibacillus</taxon>
    </lineage>
</organism>
<dbReference type="Proteomes" id="UP000426246">
    <property type="component" value="Chromosome"/>
</dbReference>
<dbReference type="PANTHER" id="PTHR35861:SF1">
    <property type="entry name" value="PHAGE TAIL SHEATH PROTEIN"/>
    <property type="match status" value="1"/>
</dbReference>
<dbReference type="PANTHER" id="PTHR35861">
    <property type="match status" value="1"/>
</dbReference>
<dbReference type="KEGG" id="ppsc:EHS13_13770"/>
<gene>
    <name evidence="1" type="ORF">EHS13_13770</name>
</gene>
<protein>
    <submittedName>
        <fullName evidence="1">Phage tail sheath family protein</fullName>
    </submittedName>
</protein>
<sequence>MAYKHGVFVSEIPTSIIPPVLATAGLPVVFGTAPINLGADQQYANKPFLAYSKEEAIAALGYSSDWEKYSLCEFMVSYFDLFNVAPVVFVNVLNLTDHKLAIVDTARTLVGGIVKLAQTGILLNTLVLKLTVGGTLLVKNTDYTAAFNSAGEVVITRVVGGLLVAANSTFVASYDYLDAAAVDSADIIGGVDGTTGAVTGLELINKVFPLFQLVPGQIVAPGWSHNSAVAAVMVAKASSINGLFKAIAITDVDATNAGADLYTEVPAWKNTNNYSSTFQLVGWPKLMLDDVIYYMSSQLAGLISKTDALNDDIPYVSPSNQNLQAVSAVTAAGLEVSLGPDQAAYLNGNGIITAMNFIGGWKLWGNYTGAFPASTDVKDVFGSIRRMFNWVGNTIILTFMSKVDSPMKKRTIDSIVDSLNIWLNGLTARGALLGGHVEFRTSENPSTDLLAGKVNLHVFLTPPVPMQEINFALEFDVNNLNALFA</sequence>
<dbReference type="RefSeq" id="WP_155700902.1">
    <property type="nucleotide sequence ID" value="NZ_CP034235.1"/>
</dbReference>
<name>A0A6B8RJ33_9BACL</name>
<evidence type="ECO:0000313" key="2">
    <source>
        <dbReference type="Proteomes" id="UP000426246"/>
    </source>
</evidence>
<dbReference type="InterPro" id="IPR052042">
    <property type="entry name" value="Tail_sheath_structural"/>
</dbReference>